<feature type="compositionally biased region" description="Low complexity" evidence="1">
    <location>
        <begin position="111"/>
        <end position="120"/>
    </location>
</feature>
<comment type="caution">
    <text evidence="2">The sequence shown here is derived from an EMBL/GenBank/DDBJ whole genome shotgun (WGS) entry which is preliminary data.</text>
</comment>
<evidence type="ECO:0000256" key="1">
    <source>
        <dbReference type="SAM" id="MobiDB-lite"/>
    </source>
</evidence>
<feature type="region of interest" description="Disordered" evidence="1">
    <location>
        <begin position="111"/>
        <end position="203"/>
    </location>
</feature>
<organism evidence="2 3">
    <name type="scientific">Schizothecium vesticola</name>
    <dbReference type="NCBI Taxonomy" id="314040"/>
    <lineage>
        <taxon>Eukaryota</taxon>
        <taxon>Fungi</taxon>
        <taxon>Dikarya</taxon>
        <taxon>Ascomycota</taxon>
        <taxon>Pezizomycotina</taxon>
        <taxon>Sordariomycetes</taxon>
        <taxon>Sordariomycetidae</taxon>
        <taxon>Sordariales</taxon>
        <taxon>Schizotheciaceae</taxon>
        <taxon>Schizothecium</taxon>
    </lineage>
</organism>
<keyword evidence="3" id="KW-1185">Reference proteome</keyword>
<gene>
    <name evidence="2" type="ORF">B0T18DRAFT_186959</name>
</gene>
<evidence type="ECO:0000313" key="2">
    <source>
        <dbReference type="EMBL" id="KAK0743597.1"/>
    </source>
</evidence>
<reference evidence="2" key="1">
    <citation type="submission" date="2023-06" db="EMBL/GenBank/DDBJ databases">
        <title>Genome-scale phylogeny and comparative genomics of the fungal order Sordariales.</title>
        <authorList>
            <consortium name="Lawrence Berkeley National Laboratory"/>
            <person name="Hensen N."/>
            <person name="Bonometti L."/>
            <person name="Westerberg I."/>
            <person name="Brannstrom I.O."/>
            <person name="Guillou S."/>
            <person name="Cros-Aarteil S."/>
            <person name="Calhoun S."/>
            <person name="Haridas S."/>
            <person name="Kuo A."/>
            <person name="Mondo S."/>
            <person name="Pangilinan J."/>
            <person name="Riley R."/>
            <person name="LaButti K."/>
            <person name="Andreopoulos B."/>
            <person name="Lipzen A."/>
            <person name="Chen C."/>
            <person name="Yanf M."/>
            <person name="Daum C."/>
            <person name="Ng V."/>
            <person name="Clum A."/>
            <person name="Steindorff A."/>
            <person name="Ohm R."/>
            <person name="Martin F."/>
            <person name="Silar P."/>
            <person name="Natvig D."/>
            <person name="Lalanne C."/>
            <person name="Gautier V."/>
            <person name="Ament-velasquez S.L."/>
            <person name="Kruys A."/>
            <person name="Hutchinson M.I."/>
            <person name="Powell A.J."/>
            <person name="Barry K."/>
            <person name="Miller A.N."/>
            <person name="Grigoriev I.V."/>
            <person name="Debuchy R."/>
            <person name="Gladieux P."/>
            <person name="Thoren M.H."/>
            <person name="Johannesson H."/>
        </authorList>
    </citation>
    <scope>NUCLEOTIDE SEQUENCE</scope>
    <source>
        <strain evidence="2">SMH3187-1</strain>
    </source>
</reference>
<sequence length="258" mass="28307">MIRIMKLLFSPLLECQQSCDSPPLPFRSHPIPPKIKPSLAPTFPARPNLLPLAPKHMAKHTRSPSREAGGVSVSSRPVPSPPGAKIHQPTVRSSSRPHRLLLPSLRFLFVSSSSSDSRPPCSEPFPVRNRSKRSGVLSSRLHGRPKRANARKQHRTHARTTDPTPTGPRNRDQSGGDVVFVRGERSTRKQRGLPDDDHGSAGTIDGRVIFVRYRRRLFGDDGFIPSSPPSRPENQCPSMPFNVVSNVPSSVACRVAGG</sequence>
<dbReference type="Proteomes" id="UP001172155">
    <property type="component" value="Unassembled WGS sequence"/>
</dbReference>
<name>A0AA40K2T0_9PEZI</name>
<evidence type="ECO:0000313" key="3">
    <source>
        <dbReference type="Proteomes" id="UP001172155"/>
    </source>
</evidence>
<dbReference type="AlphaFoldDB" id="A0AA40K2T0"/>
<feature type="compositionally biased region" description="Basic residues" evidence="1">
    <location>
        <begin position="141"/>
        <end position="158"/>
    </location>
</feature>
<proteinExistence type="predicted"/>
<accession>A0AA40K2T0</accession>
<dbReference type="EMBL" id="JAUKUD010000005">
    <property type="protein sequence ID" value="KAK0743597.1"/>
    <property type="molecule type" value="Genomic_DNA"/>
</dbReference>
<feature type="region of interest" description="Disordered" evidence="1">
    <location>
        <begin position="56"/>
        <end position="97"/>
    </location>
</feature>
<feature type="compositionally biased region" description="Basic and acidic residues" evidence="1">
    <location>
        <begin position="182"/>
        <end position="199"/>
    </location>
</feature>
<protein>
    <submittedName>
        <fullName evidence="2">Uncharacterized protein</fullName>
    </submittedName>
</protein>